<protein>
    <submittedName>
        <fullName evidence="3">Uncharacterized protein</fullName>
    </submittedName>
</protein>
<evidence type="ECO:0000256" key="2">
    <source>
        <dbReference type="SAM" id="Phobius"/>
    </source>
</evidence>
<gene>
    <name evidence="3" type="ORF">EV385_3955</name>
</gene>
<feature type="region of interest" description="Disordered" evidence="1">
    <location>
        <begin position="1"/>
        <end position="30"/>
    </location>
</feature>
<name>A0A4Q7ZN80_9ACTN</name>
<keyword evidence="2" id="KW-0472">Membrane</keyword>
<keyword evidence="2" id="KW-0812">Transmembrane</keyword>
<evidence type="ECO:0000313" key="4">
    <source>
        <dbReference type="Proteomes" id="UP000292564"/>
    </source>
</evidence>
<sequence length="171" mass="17124">MSNPVGPTPAPEGGNTPASDPNAAVSDAKAAAVDPKAAVSGPKAGSAAPKKKKSKAVWIILAVVAVLVLVLVVVGGVVVGMFADPTKDAKAGDCLASEAAKDVKVGERGVAKMTMVDCASRDAAFVVLGRVDGVTDVNNGACEKYVKEGEQYLAVAGESGDGYLLCLKPKS</sequence>
<dbReference type="RefSeq" id="WP_130510774.1">
    <property type="nucleotide sequence ID" value="NZ_SHKY01000001.1"/>
</dbReference>
<proteinExistence type="predicted"/>
<feature type="compositionally biased region" description="Pro residues" evidence="1">
    <location>
        <begin position="1"/>
        <end position="10"/>
    </location>
</feature>
<keyword evidence="2" id="KW-1133">Transmembrane helix</keyword>
<comment type="caution">
    <text evidence="3">The sequence shown here is derived from an EMBL/GenBank/DDBJ whole genome shotgun (WGS) entry which is preliminary data.</text>
</comment>
<keyword evidence="4" id="KW-1185">Reference proteome</keyword>
<organism evidence="3 4">
    <name type="scientific">Krasilnikovia cinnamomea</name>
    <dbReference type="NCBI Taxonomy" id="349313"/>
    <lineage>
        <taxon>Bacteria</taxon>
        <taxon>Bacillati</taxon>
        <taxon>Actinomycetota</taxon>
        <taxon>Actinomycetes</taxon>
        <taxon>Micromonosporales</taxon>
        <taxon>Micromonosporaceae</taxon>
        <taxon>Krasilnikovia</taxon>
    </lineage>
</organism>
<dbReference type="AlphaFoldDB" id="A0A4Q7ZN80"/>
<accession>A0A4Q7ZN80</accession>
<reference evidence="3 4" key="1">
    <citation type="submission" date="2019-02" db="EMBL/GenBank/DDBJ databases">
        <title>Sequencing the genomes of 1000 actinobacteria strains.</title>
        <authorList>
            <person name="Klenk H.-P."/>
        </authorList>
    </citation>
    <scope>NUCLEOTIDE SEQUENCE [LARGE SCALE GENOMIC DNA]</scope>
    <source>
        <strain evidence="3 4">DSM 45162</strain>
    </source>
</reference>
<evidence type="ECO:0000313" key="3">
    <source>
        <dbReference type="EMBL" id="RZU52114.1"/>
    </source>
</evidence>
<dbReference type="Proteomes" id="UP000292564">
    <property type="component" value="Unassembled WGS sequence"/>
</dbReference>
<dbReference type="OrthoDB" id="3400986at2"/>
<feature type="transmembrane region" description="Helical" evidence="2">
    <location>
        <begin position="56"/>
        <end position="83"/>
    </location>
</feature>
<evidence type="ECO:0000256" key="1">
    <source>
        <dbReference type="SAM" id="MobiDB-lite"/>
    </source>
</evidence>
<dbReference type="EMBL" id="SHKY01000001">
    <property type="protein sequence ID" value="RZU52114.1"/>
    <property type="molecule type" value="Genomic_DNA"/>
</dbReference>